<name>A0A2S7KSQ7_9FLAO</name>
<proteinExistence type="predicted"/>
<gene>
    <name evidence="1" type="ORF">BST85_12715</name>
</gene>
<dbReference type="InterPro" id="IPR025366">
    <property type="entry name" value="DUF4270"/>
</dbReference>
<organism evidence="1 2">
    <name type="scientific">Aureitalea marina</name>
    <dbReference type="NCBI Taxonomy" id="930804"/>
    <lineage>
        <taxon>Bacteria</taxon>
        <taxon>Pseudomonadati</taxon>
        <taxon>Bacteroidota</taxon>
        <taxon>Flavobacteriia</taxon>
        <taxon>Flavobacteriales</taxon>
        <taxon>Flavobacteriaceae</taxon>
        <taxon>Aureitalea</taxon>
    </lineage>
</organism>
<evidence type="ECO:0000313" key="2">
    <source>
        <dbReference type="Proteomes" id="UP000239800"/>
    </source>
</evidence>
<sequence length="524" mass="58468">MMRRKVWWNVAAILATVIVISSCEEEFYTIGTELISQDIIVNVDSSRTVISYSRKLVPVQTNDMQAYRMGIYNDPVYGKSVSNFLGQITLNQQNPSFGDSAVVDSVFLYFPFFSQQQTNNEGEVEYTLDSVYGDTPYRLEIYESQFFLRDFDPDSNFEDPQNYYSNQGQTFEQFLGPQIGLVESFVPSDEGTVINEGENDEEQLGPGIRVRLDNEFFQEKIISKEGEPELLTNNNFKDYFRGIYLKAVETGNGDNYFIFNGAAPTVTMYYSFNSEGGVGDDGGSDDDDDDGRGSASLVFSFNAISVNTIDEEFPADILAALSNPNTTQGEETLYIRGGQGAISVIELFGEDTDNDGVPEELEELRANEWLINDASLFMYIDQDKVTGGAAEPERIKLYDIENERLLIDYSFDLTAGNAAIDAITTHLGRIERGSDDEGDFYRLRITNHLSRLINDDSTNVALGLVVSQNVLLTDQQDTESTQGPGINALPQSSILSHEGTVLHGNLSPFENKKLKLKISYTLPN</sequence>
<accession>A0A2S7KSQ7</accession>
<comment type="caution">
    <text evidence="1">The sequence shown here is derived from an EMBL/GenBank/DDBJ whole genome shotgun (WGS) entry which is preliminary data.</text>
</comment>
<dbReference type="Pfam" id="PF14092">
    <property type="entry name" value="DUF4270"/>
    <property type="match status" value="1"/>
</dbReference>
<evidence type="ECO:0000313" key="1">
    <source>
        <dbReference type="EMBL" id="PQB05662.1"/>
    </source>
</evidence>
<dbReference type="Proteomes" id="UP000239800">
    <property type="component" value="Unassembled WGS sequence"/>
</dbReference>
<dbReference type="EMBL" id="MQUB01000001">
    <property type="protein sequence ID" value="PQB05662.1"/>
    <property type="molecule type" value="Genomic_DNA"/>
</dbReference>
<dbReference type="AlphaFoldDB" id="A0A2S7KSQ7"/>
<keyword evidence="2" id="KW-1185">Reference proteome</keyword>
<dbReference type="RefSeq" id="WP_104813607.1">
    <property type="nucleotide sequence ID" value="NZ_MQUB01000001.1"/>
</dbReference>
<protein>
    <recommendedName>
        <fullName evidence="3">DUF4270 domain-containing protein</fullName>
    </recommendedName>
</protein>
<dbReference type="OrthoDB" id="1466062at2"/>
<evidence type="ECO:0008006" key="3">
    <source>
        <dbReference type="Google" id="ProtNLM"/>
    </source>
</evidence>
<dbReference type="PROSITE" id="PS51257">
    <property type="entry name" value="PROKAR_LIPOPROTEIN"/>
    <property type="match status" value="1"/>
</dbReference>
<reference evidence="1 2" key="1">
    <citation type="submission" date="2016-11" db="EMBL/GenBank/DDBJ databases">
        <title>Trade-off between light-utilization and light-protection in marine flavobacteria.</title>
        <authorList>
            <person name="Kumagai Y."/>
        </authorList>
    </citation>
    <scope>NUCLEOTIDE SEQUENCE [LARGE SCALE GENOMIC DNA]</scope>
    <source>
        <strain evidence="1 2">NBRC 107741</strain>
    </source>
</reference>